<dbReference type="Proteomes" id="UP000299102">
    <property type="component" value="Unassembled WGS sequence"/>
</dbReference>
<accession>A0A4C1SGP5</accession>
<sequence>MEPRQLYRVLVNPVDVDRPEGQQNSVSQTQTNVPSPGETLSLTCEVLLLCEFRIPFPYHHSVPSAITPLLPPSYHSLFHHFTFLSIRYSITTRETSNALVTSLGLQVSKISDCEQPLSLFYSDASADTVKERSLIPRSRSHARLRPNTTMSHAFSYVRPTFIDL</sequence>
<evidence type="ECO:0000313" key="1">
    <source>
        <dbReference type="EMBL" id="GBP01066.1"/>
    </source>
</evidence>
<evidence type="ECO:0000313" key="2">
    <source>
        <dbReference type="Proteomes" id="UP000299102"/>
    </source>
</evidence>
<comment type="caution">
    <text evidence="1">The sequence shown here is derived from an EMBL/GenBank/DDBJ whole genome shotgun (WGS) entry which is preliminary data.</text>
</comment>
<keyword evidence="2" id="KW-1185">Reference proteome</keyword>
<reference evidence="1 2" key="1">
    <citation type="journal article" date="2019" name="Commun. Biol.">
        <title>The bagworm genome reveals a unique fibroin gene that provides high tensile strength.</title>
        <authorList>
            <person name="Kono N."/>
            <person name="Nakamura H."/>
            <person name="Ohtoshi R."/>
            <person name="Tomita M."/>
            <person name="Numata K."/>
            <person name="Arakawa K."/>
        </authorList>
    </citation>
    <scope>NUCLEOTIDE SEQUENCE [LARGE SCALE GENOMIC DNA]</scope>
</reference>
<organism evidence="1 2">
    <name type="scientific">Eumeta variegata</name>
    <name type="common">Bagworm moth</name>
    <name type="synonym">Eumeta japonica</name>
    <dbReference type="NCBI Taxonomy" id="151549"/>
    <lineage>
        <taxon>Eukaryota</taxon>
        <taxon>Metazoa</taxon>
        <taxon>Ecdysozoa</taxon>
        <taxon>Arthropoda</taxon>
        <taxon>Hexapoda</taxon>
        <taxon>Insecta</taxon>
        <taxon>Pterygota</taxon>
        <taxon>Neoptera</taxon>
        <taxon>Endopterygota</taxon>
        <taxon>Lepidoptera</taxon>
        <taxon>Glossata</taxon>
        <taxon>Ditrysia</taxon>
        <taxon>Tineoidea</taxon>
        <taxon>Psychidae</taxon>
        <taxon>Oiketicinae</taxon>
        <taxon>Eumeta</taxon>
    </lineage>
</organism>
<dbReference type="OrthoDB" id="10070851at2759"/>
<proteinExistence type="predicted"/>
<protein>
    <submittedName>
        <fullName evidence="1">Uncharacterized protein</fullName>
    </submittedName>
</protein>
<dbReference type="AlphaFoldDB" id="A0A4C1SGP5"/>
<name>A0A4C1SGP5_EUMVA</name>
<gene>
    <name evidence="1" type="ORF">EVAR_2330_1</name>
</gene>
<dbReference type="EMBL" id="BGZK01000007">
    <property type="protein sequence ID" value="GBP01066.1"/>
    <property type="molecule type" value="Genomic_DNA"/>
</dbReference>